<protein>
    <submittedName>
        <fullName evidence="1">Uncharacterized protein</fullName>
    </submittedName>
</protein>
<dbReference type="EnsemblMetazoa" id="ACOM039898-RA">
    <property type="protein sequence ID" value="ACOM039898-PA.1"/>
    <property type="gene ID" value="ACOM039898"/>
</dbReference>
<sequence length="114" mass="12488">MLYDSPVGVARLVVVVVRQSPTFDCWQHCRDQDSNLGYYGHNRLVGGGGGSSSAAVGLDDVKENPPQSRKHNCLVLLLLGTRDSIRYDGPSIQLTTTATARKRWNPANFPYGKV</sequence>
<dbReference type="AlphaFoldDB" id="A0A8W7Q065"/>
<name>A0A8W7Q065_ANOCL</name>
<proteinExistence type="predicted"/>
<reference evidence="1" key="1">
    <citation type="submission" date="2022-08" db="UniProtKB">
        <authorList>
            <consortium name="EnsemblMetazoa"/>
        </authorList>
    </citation>
    <scope>IDENTIFICATION</scope>
</reference>
<evidence type="ECO:0000313" key="1">
    <source>
        <dbReference type="EnsemblMetazoa" id="ACOM039898-PA.1"/>
    </source>
</evidence>
<accession>A0A8W7Q065</accession>
<organism evidence="1">
    <name type="scientific">Anopheles coluzzii</name>
    <name type="common">African malaria mosquito</name>
    <dbReference type="NCBI Taxonomy" id="1518534"/>
    <lineage>
        <taxon>Eukaryota</taxon>
        <taxon>Metazoa</taxon>
        <taxon>Ecdysozoa</taxon>
        <taxon>Arthropoda</taxon>
        <taxon>Hexapoda</taxon>
        <taxon>Insecta</taxon>
        <taxon>Pterygota</taxon>
        <taxon>Neoptera</taxon>
        <taxon>Endopterygota</taxon>
        <taxon>Diptera</taxon>
        <taxon>Nematocera</taxon>
        <taxon>Culicoidea</taxon>
        <taxon>Culicidae</taxon>
        <taxon>Anophelinae</taxon>
        <taxon>Anopheles</taxon>
    </lineage>
</organism>
<dbReference type="Proteomes" id="UP000075882">
    <property type="component" value="Unassembled WGS sequence"/>
</dbReference>